<proteinExistence type="predicted"/>
<dbReference type="InterPro" id="IPR011042">
    <property type="entry name" value="6-blade_b-propeller_TolB-like"/>
</dbReference>
<dbReference type="InterPro" id="IPR011041">
    <property type="entry name" value="Quinoprot_gluc/sorb_DH_b-prop"/>
</dbReference>
<reference evidence="3" key="1">
    <citation type="submission" date="2016-07" db="EMBL/GenBank/DDBJ databases">
        <title>Phaeobacter portensis sp. nov., a tropodithietic acid producing bacterium isolated from a German harbor.</title>
        <authorList>
            <person name="Freese H.M."/>
            <person name="Bunk B."/>
            <person name="Breider S."/>
            <person name="Brinkhoff T."/>
        </authorList>
    </citation>
    <scope>NUCLEOTIDE SEQUENCE [LARGE SCALE GENOMIC DNA]</scope>
    <source>
        <strain evidence="3">P97</strain>
    </source>
</reference>
<feature type="domain" description="Glucose/Sorbosone dehydrogenase" evidence="1">
    <location>
        <begin position="78"/>
        <end position="400"/>
    </location>
</feature>
<dbReference type="SUPFAM" id="SSF50952">
    <property type="entry name" value="Soluble quinoprotein glucose dehydrogenase"/>
    <property type="match status" value="1"/>
</dbReference>
<accession>A0A1L3I4G5</accession>
<gene>
    <name evidence="2" type="ORF">PhaeoP97_01599</name>
</gene>
<evidence type="ECO:0000313" key="2">
    <source>
        <dbReference type="EMBL" id="APG47018.1"/>
    </source>
</evidence>
<evidence type="ECO:0000259" key="1">
    <source>
        <dbReference type="Pfam" id="PF07995"/>
    </source>
</evidence>
<protein>
    <submittedName>
        <fullName evidence="2">Glucose/sorbosone dehydrogenase</fullName>
    </submittedName>
</protein>
<sequence>MMTGSAIRLFQICCAVFAPRSRAFPLWRLHSPRNCLETVAIVLGGGVCALVASAEVSPAQSLTSSQGTLRVEQMVDGLDIPWGFDFLPDGSVVISQRSGDLLLLHAEQLLKIKGAPKVAENGQGGLLDVMVTRDFAKTRRVYLSYVKQVGRGSATAVAVAQLSRRNTVLQGLRDIFVAAPATTSGRHFGARLAEGPNGRIFVSLGDRGDRPSAQSLASHNGSILRMNPDGSVPRDNPFFRQKGAQPLIWSYGHRNPQGLAFGRDGNLWSAEHGARGGDEVNLIKRGANYGWPIISYGRHYSGLKIGEGTEKAGLEQPHYHWDPSIAPSNLLIYSGKMWPEWQGDLLIGSLKFDYISRLSGSDLTEVEQLKSDQTGRIRDLHEAPDGSVWFASETDGALYRLSR</sequence>
<dbReference type="Gene3D" id="2.120.10.30">
    <property type="entry name" value="TolB, C-terminal domain"/>
    <property type="match status" value="1"/>
</dbReference>
<dbReference type="Pfam" id="PF07995">
    <property type="entry name" value="GSDH"/>
    <property type="match status" value="1"/>
</dbReference>
<name>A0A1L3I4G5_9RHOB</name>
<dbReference type="AlphaFoldDB" id="A0A1L3I4G5"/>
<dbReference type="PANTHER" id="PTHR19328">
    <property type="entry name" value="HEDGEHOG-INTERACTING PROTEIN"/>
    <property type="match status" value="1"/>
</dbReference>
<dbReference type="Proteomes" id="UP000183859">
    <property type="component" value="Chromosome"/>
</dbReference>
<dbReference type="KEGG" id="php:PhaeoP97_01599"/>
<evidence type="ECO:0000313" key="3">
    <source>
        <dbReference type="Proteomes" id="UP000183859"/>
    </source>
</evidence>
<dbReference type="EMBL" id="CP016364">
    <property type="protein sequence ID" value="APG47018.1"/>
    <property type="molecule type" value="Genomic_DNA"/>
</dbReference>
<organism evidence="2 3">
    <name type="scientific">Phaeobacter porticola</name>
    <dbReference type="NCBI Taxonomy" id="1844006"/>
    <lineage>
        <taxon>Bacteria</taxon>
        <taxon>Pseudomonadati</taxon>
        <taxon>Pseudomonadota</taxon>
        <taxon>Alphaproteobacteria</taxon>
        <taxon>Rhodobacterales</taxon>
        <taxon>Roseobacteraceae</taxon>
        <taxon>Phaeobacter</taxon>
    </lineage>
</organism>
<dbReference type="InterPro" id="IPR012938">
    <property type="entry name" value="Glc/Sorbosone_DH"/>
</dbReference>
<keyword evidence="3" id="KW-1185">Reference proteome</keyword>
<dbReference type="PANTHER" id="PTHR19328:SF75">
    <property type="entry name" value="ALDOSE SUGAR DEHYDROGENASE YLII"/>
    <property type="match status" value="1"/>
</dbReference>